<proteinExistence type="inferred from homology"/>
<keyword evidence="10 11" id="KW-0119">Carbohydrate metabolism</keyword>
<reference evidence="16 17" key="1">
    <citation type="submission" date="2021-03" db="EMBL/GenBank/DDBJ databases">
        <title>Paenibacillus artemisicola MWE-103 whole genome sequence.</title>
        <authorList>
            <person name="Ham Y.J."/>
        </authorList>
    </citation>
    <scope>NUCLEOTIDE SEQUENCE [LARGE SCALE GENOMIC DNA]</scope>
    <source>
        <strain evidence="16 17">MWE-103</strain>
    </source>
</reference>
<comment type="function">
    <text evidence="11">Catalyzes the transfer of the gamma-phosphate of ATP to D-galactose to form alpha-D-galactose-1-phosphate (Gal-1-P).</text>
</comment>
<evidence type="ECO:0000256" key="7">
    <source>
        <dbReference type="ARBA" id="ARBA00022840"/>
    </source>
</evidence>
<dbReference type="Pfam" id="PF08544">
    <property type="entry name" value="GHMP_kinases_C"/>
    <property type="match status" value="1"/>
</dbReference>
<dbReference type="NCBIfam" id="TIGR00131">
    <property type="entry name" value="gal_kin"/>
    <property type="match status" value="1"/>
</dbReference>
<dbReference type="InterPro" id="IPR006206">
    <property type="entry name" value="Mevalonate/galactokinase"/>
</dbReference>
<feature type="binding site" evidence="11">
    <location>
        <begin position="36"/>
        <end position="39"/>
    </location>
    <ligand>
        <name>substrate</name>
    </ligand>
</feature>
<dbReference type="PANTHER" id="PTHR10457">
    <property type="entry name" value="MEVALONATE KINASE/GALACTOKINASE"/>
    <property type="match status" value="1"/>
</dbReference>
<feature type="active site" description="Proton acceptor" evidence="11">
    <location>
        <position position="175"/>
    </location>
</feature>
<feature type="binding site" evidence="11">
    <location>
        <position position="163"/>
    </location>
    <ligand>
        <name>Mg(2+)</name>
        <dbReference type="ChEBI" id="CHEBI:18420"/>
    </ligand>
</feature>
<dbReference type="InterPro" id="IPR006204">
    <property type="entry name" value="GHMP_kinase_N_dom"/>
</dbReference>
<evidence type="ECO:0000256" key="4">
    <source>
        <dbReference type="ARBA" id="ARBA00022723"/>
    </source>
</evidence>
<dbReference type="NCBIfam" id="NF003705">
    <property type="entry name" value="PRK05322.1"/>
    <property type="match status" value="1"/>
</dbReference>
<dbReference type="Pfam" id="PF10509">
    <property type="entry name" value="GalKase_gal_bdg"/>
    <property type="match status" value="1"/>
</dbReference>
<dbReference type="EC" id="2.7.1.6" evidence="11 12"/>
<dbReference type="PANTHER" id="PTHR10457:SF7">
    <property type="entry name" value="GALACTOKINASE-RELATED"/>
    <property type="match status" value="1"/>
</dbReference>
<dbReference type="EMBL" id="JAGGDJ010000072">
    <property type="protein sequence ID" value="MBO7748742.1"/>
    <property type="molecule type" value="Genomic_DNA"/>
</dbReference>
<name>A0ABS3WKA4_9BACL</name>
<evidence type="ECO:0000256" key="3">
    <source>
        <dbReference type="ARBA" id="ARBA00022679"/>
    </source>
</evidence>
<dbReference type="SUPFAM" id="SSF54211">
    <property type="entry name" value="Ribosomal protein S5 domain 2-like"/>
    <property type="match status" value="1"/>
</dbReference>
<accession>A0ABS3WKA4</accession>
<comment type="caution">
    <text evidence="16">The sequence shown here is derived from an EMBL/GenBank/DDBJ whole genome shotgun (WGS) entry which is preliminary data.</text>
</comment>
<keyword evidence="6 11" id="KW-0418">Kinase</keyword>
<evidence type="ECO:0000256" key="2">
    <source>
        <dbReference type="ARBA" id="ARBA00022490"/>
    </source>
</evidence>
<dbReference type="PROSITE" id="PS00106">
    <property type="entry name" value="GALACTOKINASE"/>
    <property type="match status" value="1"/>
</dbReference>
<keyword evidence="17" id="KW-1185">Reference proteome</keyword>
<feature type="domain" description="GHMP kinase C-terminal" evidence="14">
    <location>
        <begin position="287"/>
        <end position="367"/>
    </location>
</feature>
<dbReference type="SUPFAM" id="SSF55060">
    <property type="entry name" value="GHMP Kinase, C-terminal domain"/>
    <property type="match status" value="1"/>
</dbReference>
<evidence type="ECO:0000259" key="14">
    <source>
        <dbReference type="Pfam" id="PF08544"/>
    </source>
</evidence>
<gene>
    <name evidence="11" type="primary">galK</name>
    <name evidence="16" type="ORF">I8J29_31690</name>
</gene>
<sequence>MANLQELTQRFLNVYGESSEAIAIFHAPGRVNLIGEHTDYNGGYVFPAALAFGTTMLVRKRGDMRLGLASTNFEEHKHLPIAPIVYDEADDWMNYPKGIVHELESRGVVFGSGYDLLFHGEIPNGAGLSSSASIEVVTAYGLLTMEGRETDTVQIALLAQKSENAFNGVQCGIMDQFAVANGKKDHAILLMCDTLEYDLVPFNSGDYRLVIGNTNKRRGLVDSKYNERRSQCEQAVGDLKAAFPDLTLLGQLTLGQFNANKHLIKDDVVRARAEHVVEEIDRVLQSMKVLKANDLAAFGRLMNASHDSLRDLYEVTGAELDAMVAAARTVDGVLGARMTGAGFGGCTVSLVRKDGIETFKAEVGRKYTEATGLVADFYECSIGNGVERLA</sequence>
<comment type="subcellular location">
    <subcellularLocation>
        <location evidence="11">Cytoplasm</location>
    </subcellularLocation>
</comment>
<feature type="site" description="Transition state stabilizer" evidence="11">
    <location>
        <position position="30"/>
    </location>
</feature>
<keyword evidence="2 11" id="KW-0963">Cytoplasm</keyword>
<evidence type="ECO:0000256" key="8">
    <source>
        <dbReference type="ARBA" id="ARBA00022842"/>
    </source>
</evidence>
<comment type="similarity">
    <text evidence="1 11">Belongs to the GHMP kinase family. GalK subfamily.</text>
</comment>
<dbReference type="Proteomes" id="UP000670947">
    <property type="component" value="Unassembled WGS sequence"/>
</dbReference>
<protein>
    <recommendedName>
        <fullName evidence="11 12">Galactokinase</fullName>
        <ecNumber evidence="11 12">2.7.1.6</ecNumber>
    </recommendedName>
    <alternativeName>
        <fullName evidence="11">Galactose kinase</fullName>
    </alternativeName>
</protein>
<keyword evidence="7 11" id="KW-0067">ATP-binding</keyword>
<dbReference type="InterPro" id="IPR000705">
    <property type="entry name" value="Galactokinase"/>
</dbReference>
<evidence type="ECO:0000256" key="12">
    <source>
        <dbReference type="NCBIfam" id="TIGR00131"/>
    </source>
</evidence>
<dbReference type="HAMAP" id="MF_00246">
    <property type="entry name" value="Galactokinase"/>
    <property type="match status" value="1"/>
</dbReference>
<feature type="domain" description="GHMP kinase N-terminal" evidence="13">
    <location>
        <begin position="94"/>
        <end position="182"/>
    </location>
</feature>
<evidence type="ECO:0000256" key="11">
    <source>
        <dbReference type="HAMAP-Rule" id="MF_00246"/>
    </source>
</evidence>
<dbReference type="InterPro" id="IPR036554">
    <property type="entry name" value="GHMP_kinase_C_sf"/>
</dbReference>
<dbReference type="PIRSF" id="PIRSF000530">
    <property type="entry name" value="Galactokinase"/>
    <property type="match status" value="1"/>
</dbReference>
<organism evidence="16 17">
    <name type="scientific">Paenibacillus artemisiicola</name>
    <dbReference type="NCBI Taxonomy" id="1172618"/>
    <lineage>
        <taxon>Bacteria</taxon>
        <taxon>Bacillati</taxon>
        <taxon>Bacillota</taxon>
        <taxon>Bacilli</taxon>
        <taxon>Bacillales</taxon>
        <taxon>Paenibacillaceae</taxon>
        <taxon>Paenibacillus</taxon>
    </lineage>
</organism>
<evidence type="ECO:0000259" key="13">
    <source>
        <dbReference type="Pfam" id="PF00288"/>
    </source>
</evidence>
<feature type="binding site" evidence="11">
    <location>
        <position position="225"/>
    </location>
    <ligand>
        <name>substrate</name>
    </ligand>
</feature>
<keyword evidence="4 11" id="KW-0479">Metal-binding</keyword>
<dbReference type="InterPro" id="IPR019741">
    <property type="entry name" value="Galactokinase_CS"/>
</dbReference>
<evidence type="ECO:0000259" key="15">
    <source>
        <dbReference type="Pfam" id="PF10509"/>
    </source>
</evidence>
<evidence type="ECO:0000256" key="5">
    <source>
        <dbReference type="ARBA" id="ARBA00022741"/>
    </source>
</evidence>
<evidence type="ECO:0000256" key="9">
    <source>
        <dbReference type="ARBA" id="ARBA00023144"/>
    </source>
</evidence>
<evidence type="ECO:0000313" key="17">
    <source>
        <dbReference type="Proteomes" id="UP000670947"/>
    </source>
</evidence>
<evidence type="ECO:0000256" key="1">
    <source>
        <dbReference type="ARBA" id="ARBA00006566"/>
    </source>
</evidence>
<evidence type="ECO:0000313" key="16">
    <source>
        <dbReference type="EMBL" id="MBO7748742.1"/>
    </source>
</evidence>
<dbReference type="PRINTS" id="PR00473">
    <property type="entry name" value="GALCTOKINASE"/>
</dbReference>
<feature type="binding site" evidence="11">
    <location>
        <position position="70"/>
    </location>
    <ligand>
        <name>ATP</name>
        <dbReference type="ChEBI" id="CHEBI:30616"/>
    </ligand>
</feature>
<dbReference type="PROSITE" id="PS00627">
    <property type="entry name" value="GHMP_KINASES_ATP"/>
    <property type="match status" value="1"/>
</dbReference>
<evidence type="ECO:0000256" key="6">
    <source>
        <dbReference type="ARBA" id="ARBA00022777"/>
    </source>
</evidence>
<keyword evidence="3 11" id="KW-0808">Transferase</keyword>
<comment type="pathway">
    <text evidence="11">Carbohydrate metabolism; galactose metabolism.</text>
</comment>
<dbReference type="InterPro" id="IPR019539">
    <property type="entry name" value="GalKase_N"/>
</dbReference>
<feature type="domain" description="Galactokinase N-terminal" evidence="15">
    <location>
        <begin position="9"/>
        <end position="60"/>
    </location>
</feature>
<keyword evidence="8 11" id="KW-0460">Magnesium</keyword>
<comment type="catalytic activity">
    <reaction evidence="11">
        <text>alpha-D-galactose + ATP = alpha-D-galactose 1-phosphate + ADP + H(+)</text>
        <dbReference type="Rhea" id="RHEA:13553"/>
        <dbReference type="ChEBI" id="CHEBI:15378"/>
        <dbReference type="ChEBI" id="CHEBI:28061"/>
        <dbReference type="ChEBI" id="CHEBI:30616"/>
        <dbReference type="ChEBI" id="CHEBI:58336"/>
        <dbReference type="ChEBI" id="CHEBI:456216"/>
        <dbReference type="EC" id="2.7.1.6"/>
    </reaction>
</comment>
<keyword evidence="5 11" id="KW-0547">Nucleotide-binding</keyword>
<dbReference type="InterPro" id="IPR022963">
    <property type="entry name" value="Galactokinase_bac"/>
</dbReference>
<dbReference type="Gene3D" id="3.30.70.890">
    <property type="entry name" value="GHMP kinase, C-terminal domain"/>
    <property type="match status" value="1"/>
</dbReference>
<dbReference type="InterPro" id="IPR014721">
    <property type="entry name" value="Ribsml_uS5_D2-typ_fold_subgr"/>
</dbReference>
<keyword evidence="9 11" id="KW-0299">Galactose metabolism</keyword>
<dbReference type="Pfam" id="PF00288">
    <property type="entry name" value="GHMP_kinases_N"/>
    <property type="match status" value="1"/>
</dbReference>
<dbReference type="RefSeq" id="WP_208851269.1">
    <property type="nucleotide sequence ID" value="NZ_JAGGDJ010000072.1"/>
</dbReference>
<feature type="binding site" evidence="11">
    <location>
        <begin position="125"/>
        <end position="131"/>
    </location>
    <ligand>
        <name>ATP</name>
        <dbReference type="ChEBI" id="CHEBI:30616"/>
    </ligand>
</feature>
<dbReference type="InterPro" id="IPR013750">
    <property type="entry name" value="GHMP_kinase_C_dom"/>
</dbReference>
<dbReference type="PRINTS" id="PR00959">
    <property type="entry name" value="MEVGALKINASE"/>
</dbReference>
<evidence type="ECO:0000256" key="10">
    <source>
        <dbReference type="ARBA" id="ARBA00023277"/>
    </source>
</evidence>
<dbReference type="Gene3D" id="3.30.230.10">
    <property type="match status" value="1"/>
</dbReference>
<dbReference type="InterPro" id="IPR020568">
    <property type="entry name" value="Ribosomal_Su5_D2-typ_SF"/>
</dbReference>
<dbReference type="GO" id="GO:0004335">
    <property type="term" value="F:galactokinase activity"/>
    <property type="evidence" value="ECO:0007669"/>
    <property type="project" value="UniProtKB-EC"/>
</dbReference>
<feature type="binding site" evidence="11">
    <location>
        <position position="131"/>
    </location>
    <ligand>
        <name>Mg(2+)</name>
        <dbReference type="ChEBI" id="CHEBI:18420"/>
    </ligand>
</feature>
<dbReference type="InterPro" id="IPR006203">
    <property type="entry name" value="GHMP_knse_ATP-bd_CS"/>
</dbReference>